<evidence type="ECO:0000259" key="1">
    <source>
        <dbReference type="Pfam" id="PF13761"/>
    </source>
</evidence>
<dbReference type="KEGG" id="amah:DLM_2532"/>
<name>A0A3G9GHM7_9NEIS</name>
<dbReference type="OrthoDB" id="8844917at2"/>
<organism evidence="2 3">
    <name type="scientific">Aquitalea magnusonii</name>
    <dbReference type="NCBI Taxonomy" id="332411"/>
    <lineage>
        <taxon>Bacteria</taxon>
        <taxon>Pseudomonadati</taxon>
        <taxon>Pseudomonadota</taxon>
        <taxon>Betaproteobacteria</taxon>
        <taxon>Neisseriales</taxon>
        <taxon>Chromobacteriaceae</taxon>
        <taxon>Aquitalea</taxon>
    </lineage>
</organism>
<dbReference type="Pfam" id="PF13761">
    <property type="entry name" value="DUF4166"/>
    <property type="match status" value="1"/>
</dbReference>
<dbReference type="Proteomes" id="UP000198290">
    <property type="component" value="Chromosome"/>
</dbReference>
<dbReference type="InterPro" id="IPR025311">
    <property type="entry name" value="DUF4166"/>
</dbReference>
<dbReference type="AlphaFoldDB" id="A0A3G9GHM7"/>
<dbReference type="RefSeq" id="WP_089086019.1">
    <property type="nucleotide sequence ID" value="NZ_AP018823.1"/>
</dbReference>
<keyword evidence="3" id="KW-1185">Reference proteome</keyword>
<dbReference type="PROSITE" id="PS51257">
    <property type="entry name" value="PROKAR_LIPOPROTEIN"/>
    <property type="match status" value="1"/>
</dbReference>
<protein>
    <recommendedName>
        <fullName evidence="1">DUF4166 domain-containing protein</fullName>
    </recommendedName>
</protein>
<reference evidence="3" key="3">
    <citation type="journal article" date="2017" name="Plant Physiol. Biochem.">
        <title>Differential oxidative and antioxidative response of duckweed Lemna minor toward plant growth promoting/inhibiting bacteria.</title>
        <authorList>
            <person name="Ishizawa H."/>
            <person name="Kuroda M."/>
            <person name="Morikawa M."/>
            <person name="Ike M."/>
        </authorList>
    </citation>
    <scope>NUCLEOTIDE SEQUENCE [LARGE SCALE GENOMIC DNA]</scope>
    <source>
        <strain evidence="3">H3</strain>
    </source>
</reference>
<evidence type="ECO:0000313" key="3">
    <source>
        <dbReference type="Proteomes" id="UP000198290"/>
    </source>
</evidence>
<accession>A0A3G9GHM7</accession>
<feature type="domain" description="DUF4166" evidence="1">
    <location>
        <begin position="16"/>
        <end position="186"/>
    </location>
</feature>
<reference evidence="2 3" key="2">
    <citation type="journal article" date="2017" name="Genome Announc.">
        <title>Draft genome sequence of Aquitalea magnusonii strain H3, a plant growth-promoting bacterium of duckweed Lemna minor.</title>
        <authorList>
            <person name="Ishizawa H."/>
            <person name="Kuroda M."/>
            <person name="Ike M."/>
        </authorList>
    </citation>
    <scope>NUCLEOTIDE SEQUENCE [LARGE SCALE GENOMIC DNA]</scope>
    <source>
        <strain evidence="2 3">H3</strain>
    </source>
</reference>
<sequence>MKSPIQTVLGADWQRLPRALQTHYAAAACVDRGYLDIDYPAWLQKPLNLLYRCGALINQTGSRLPTEVHKQMQQGKQYWQRRITLPGGMVKHFNSEWQPLANGEIEERVNRFLALRMRPSAHATGLQYAGTGYVLRMGKLKLHLPEWLLLGHTTIVETALGPDCFAMDFRLNHPWFGQLYRYSGIFHTATEAAQSVQEETASPSTRV</sequence>
<gene>
    <name evidence="2" type="ORF">DLM_2532</name>
</gene>
<proteinExistence type="predicted"/>
<evidence type="ECO:0000313" key="2">
    <source>
        <dbReference type="EMBL" id="BBF86139.1"/>
    </source>
</evidence>
<dbReference type="EMBL" id="AP018823">
    <property type="protein sequence ID" value="BBF86139.1"/>
    <property type="molecule type" value="Genomic_DNA"/>
</dbReference>
<reference evidence="3" key="1">
    <citation type="journal article" date="2017" name="Biotechnol. Biofuels">
        <title>Evaluation of environmental bacterial communities as a factor affecting the growth of duckweed Lemna minor.</title>
        <authorList>
            <person name="Ishizawa H."/>
            <person name="Kuroda M."/>
            <person name="Morikawa M."/>
            <person name="Ike M."/>
        </authorList>
    </citation>
    <scope>NUCLEOTIDE SEQUENCE [LARGE SCALE GENOMIC DNA]</scope>
    <source>
        <strain evidence="3">H3</strain>
    </source>
</reference>